<keyword evidence="2" id="KW-1185">Reference proteome</keyword>
<dbReference type="RefSeq" id="WP_082213734.1">
    <property type="nucleotide sequence ID" value="NZ_FUZA01000001.1"/>
</dbReference>
<dbReference type="OrthoDB" id="1343312at2"/>
<gene>
    <name evidence="1" type="ORF">SAMN05660293_01255</name>
</gene>
<organism evidence="1 2">
    <name type="scientific">Dyadobacter psychrophilus</name>
    <dbReference type="NCBI Taxonomy" id="651661"/>
    <lineage>
        <taxon>Bacteria</taxon>
        <taxon>Pseudomonadati</taxon>
        <taxon>Bacteroidota</taxon>
        <taxon>Cytophagia</taxon>
        <taxon>Cytophagales</taxon>
        <taxon>Spirosomataceae</taxon>
        <taxon>Dyadobacter</taxon>
    </lineage>
</organism>
<dbReference type="STRING" id="651661.SAMN05660293_01255"/>
<dbReference type="InterPro" id="IPR053865">
    <property type="entry name" value="DUF6934"/>
</dbReference>
<reference evidence="2" key="1">
    <citation type="submission" date="2017-02" db="EMBL/GenBank/DDBJ databases">
        <authorList>
            <person name="Varghese N."/>
            <person name="Submissions S."/>
        </authorList>
    </citation>
    <scope>NUCLEOTIDE SEQUENCE [LARGE SCALE GENOMIC DNA]</scope>
    <source>
        <strain evidence="2">DSM 22270</strain>
    </source>
</reference>
<dbReference type="Proteomes" id="UP000190897">
    <property type="component" value="Unassembled WGS sequence"/>
</dbReference>
<evidence type="ECO:0000313" key="2">
    <source>
        <dbReference type="Proteomes" id="UP000190897"/>
    </source>
</evidence>
<sequence>MHYEAYCFTSNSENTRFQFQSVGKRGVFEKVIFITAMSDDIYNLALVDYNVETEEYNDISVTDNGDMPEVLATVLKAVTIFLNINPTKTIYFEGSSPARTRLYQIAISKIYNYDESEFLIQGSKGENWSIFEPNINFESFLIKKKRNLNY</sequence>
<evidence type="ECO:0000313" key="1">
    <source>
        <dbReference type="EMBL" id="SKB58782.1"/>
    </source>
</evidence>
<protein>
    <submittedName>
        <fullName evidence="1">Uncharacterized protein</fullName>
    </submittedName>
</protein>
<accession>A0A1T5CH10</accession>
<dbReference type="Pfam" id="PF22028">
    <property type="entry name" value="DUF6934"/>
    <property type="match status" value="1"/>
</dbReference>
<name>A0A1T5CH10_9BACT</name>
<dbReference type="EMBL" id="FUZA01000001">
    <property type="protein sequence ID" value="SKB58782.1"/>
    <property type="molecule type" value="Genomic_DNA"/>
</dbReference>
<dbReference type="AlphaFoldDB" id="A0A1T5CH10"/>
<proteinExistence type="predicted"/>